<organism evidence="1 2">
    <name type="scientific">Plasmodium falciparum Vietnam Oak-Knoll</name>
    <name type="common">FVO</name>
    <dbReference type="NCBI Taxonomy" id="1036723"/>
    <lineage>
        <taxon>Eukaryota</taxon>
        <taxon>Sar</taxon>
        <taxon>Alveolata</taxon>
        <taxon>Apicomplexa</taxon>
        <taxon>Aconoidasida</taxon>
        <taxon>Haemosporida</taxon>
        <taxon>Plasmodiidae</taxon>
        <taxon>Plasmodium</taxon>
        <taxon>Plasmodium (Laverania)</taxon>
    </lineage>
</organism>
<dbReference type="Proteomes" id="UP000030690">
    <property type="component" value="Unassembled WGS sequence"/>
</dbReference>
<name>A0A024UW63_PLAFA</name>
<gene>
    <name evidence="1" type="ORF">PFFVO_06064</name>
</gene>
<accession>A0A024UW63</accession>
<reference evidence="1 2" key="1">
    <citation type="submission" date="2013-02" db="EMBL/GenBank/DDBJ databases">
        <title>The Genome Annotation of Plasmodium falciparum Vietnam Oak-Knoll (FVO).</title>
        <authorList>
            <consortium name="The Broad Institute Genome Sequencing Platform"/>
            <consortium name="The Broad Institute Genome Sequencing Center for Infectious Disease"/>
            <person name="Neafsey D."/>
            <person name="Hoffman S."/>
            <person name="Volkman S."/>
            <person name="Rosenthal P."/>
            <person name="Walker B."/>
            <person name="Young S.K."/>
            <person name="Zeng Q."/>
            <person name="Gargeya S."/>
            <person name="Fitzgerald M."/>
            <person name="Haas B."/>
            <person name="Abouelleil A."/>
            <person name="Allen A.W."/>
            <person name="Alvarado L."/>
            <person name="Arachchi H.M."/>
            <person name="Berlin A.M."/>
            <person name="Chapman S.B."/>
            <person name="Gainer-Dewar J."/>
            <person name="Goldberg J."/>
            <person name="Griggs A."/>
            <person name="Gujja S."/>
            <person name="Hansen M."/>
            <person name="Howarth C."/>
            <person name="Imamovic A."/>
            <person name="Ireland A."/>
            <person name="Larimer J."/>
            <person name="McCowan C."/>
            <person name="Murphy C."/>
            <person name="Pearson M."/>
            <person name="Poon T.W."/>
            <person name="Priest M."/>
            <person name="Roberts A."/>
            <person name="Saif S."/>
            <person name="Shea T."/>
            <person name="Sisk P."/>
            <person name="Sykes S."/>
            <person name="Wortman J."/>
            <person name="Nusbaum C."/>
            <person name="Birren B."/>
        </authorList>
    </citation>
    <scope>NUCLEOTIDE SEQUENCE [LARGE SCALE GENOMIC DNA]</scope>
    <source>
        <strain evidence="2">Vietnam Oak-Knoll (FVO)</strain>
    </source>
</reference>
<proteinExistence type="predicted"/>
<sequence>MDNNDQENSTQNEPKKKFLIGAKPILPTCNEELLEKLKQRRV</sequence>
<evidence type="ECO:0000313" key="1">
    <source>
        <dbReference type="EMBL" id="ETW15028.1"/>
    </source>
</evidence>
<dbReference type="OrthoDB" id="372522at2759"/>
<dbReference type="EMBL" id="KI925330">
    <property type="protein sequence ID" value="ETW15028.1"/>
    <property type="molecule type" value="Genomic_DNA"/>
</dbReference>
<protein>
    <submittedName>
        <fullName evidence="1">Uncharacterized protein</fullName>
    </submittedName>
</protein>
<dbReference type="AlphaFoldDB" id="A0A024UW63"/>
<reference evidence="1 2" key="2">
    <citation type="submission" date="2013-02" db="EMBL/GenBank/DDBJ databases">
        <title>The Genome Sequence of Plasmodium falciparum Vietnam Oak-Knoll (FVO).</title>
        <authorList>
            <consortium name="The Broad Institute Genome Sequencing Platform"/>
            <consortium name="The Broad Institute Genome Sequencing Center for Infectious Disease"/>
            <person name="Neafsey D."/>
            <person name="Cheeseman I."/>
            <person name="Volkman S."/>
            <person name="Adams J."/>
            <person name="Walker B."/>
            <person name="Young S.K."/>
            <person name="Zeng Q."/>
            <person name="Gargeya S."/>
            <person name="Fitzgerald M."/>
            <person name="Haas B."/>
            <person name="Abouelleil A."/>
            <person name="Alvarado L."/>
            <person name="Arachchi H.M."/>
            <person name="Berlin A.M."/>
            <person name="Chapman S.B."/>
            <person name="Dewar J."/>
            <person name="Goldberg J."/>
            <person name="Griggs A."/>
            <person name="Gujja S."/>
            <person name="Hansen M."/>
            <person name="Howarth C."/>
            <person name="Imamovic A."/>
            <person name="Larimer J."/>
            <person name="McCowan C."/>
            <person name="Murphy C."/>
            <person name="Neiman D."/>
            <person name="Pearson M."/>
            <person name="Priest M."/>
            <person name="Roberts A."/>
            <person name="Saif S."/>
            <person name="Shea T."/>
            <person name="Sisk P."/>
            <person name="Sykes S."/>
            <person name="Wortman J."/>
            <person name="Nusbaum C."/>
            <person name="Birren B."/>
        </authorList>
    </citation>
    <scope>NUCLEOTIDE SEQUENCE [LARGE SCALE GENOMIC DNA]</scope>
    <source>
        <strain evidence="2">Vietnam Oak-Knoll (FVO)</strain>
    </source>
</reference>
<evidence type="ECO:0000313" key="2">
    <source>
        <dbReference type="Proteomes" id="UP000030690"/>
    </source>
</evidence>